<dbReference type="EC" id="2.5.1.-" evidence="2"/>
<name>A0A401LFG4_9FIRM</name>
<organism evidence="3 4">
    <name type="scientific">Anaerotignum faecicola</name>
    <dbReference type="NCBI Taxonomy" id="2358141"/>
    <lineage>
        <taxon>Bacteria</taxon>
        <taxon>Bacillati</taxon>
        <taxon>Bacillota</taxon>
        <taxon>Clostridia</taxon>
        <taxon>Lachnospirales</taxon>
        <taxon>Anaerotignaceae</taxon>
        <taxon>Anaerotignum</taxon>
    </lineage>
</organism>
<sequence length="246" mass="28408">MLYENESFQLNPEKMPKHVAIIMDGNGRWATKRGLPRKAGHKAGAEALERIIYAAKELGLEHLTVYAFSTENWKRSAEEVGAIMDLLRFYLKNYFKKFVKDNIRMHVIGEKSRLDTDIQKAIAEIEDLSREKNGMTVHVALNYGGRDELRRAVTKIARETADGMLSPDAITEDTISDALDTAGTPDPELMIRTSGEERISNFLLWQIAYSEFFFSDTLWPDFDKKELERAIYYYQNRERRFGGRLK</sequence>
<dbReference type="InterPro" id="IPR036424">
    <property type="entry name" value="UPP_synth-like_sf"/>
</dbReference>
<feature type="binding site" evidence="2">
    <location>
        <begin position="198"/>
        <end position="200"/>
    </location>
    <ligand>
        <name>substrate</name>
    </ligand>
</feature>
<feature type="binding site" evidence="2">
    <location>
        <begin position="25"/>
        <end position="28"/>
    </location>
    <ligand>
        <name>substrate</name>
    </ligand>
</feature>
<accession>A0A401LFG4</accession>
<dbReference type="GO" id="GO:0016094">
    <property type="term" value="P:polyprenol biosynthetic process"/>
    <property type="evidence" value="ECO:0007669"/>
    <property type="project" value="TreeGrafter"/>
</dbReference>
<dbReference type="PANTHER" id="PTHR10291:SF0">
    <property type="entry name" value="DEHYDRODOLICHYL DIPHOSPHATE SYNTHASE 2"/>
    <property type="match status" value="1"/>
</dbReference>
<feature type="binding site" evidence="2">
    <location>
        <begin position="69"/>
        <end position="71"/>
    </location>
    <ligand>
        <name>substrate</name>
    </ligand>
</feature>
<dbReference type="NCBIfam" id="TIGR00055">
    <property type="entry name" value="uppS"/>
    <property type="match status" value="1"/>
</dbReference>
<feature type="binding site" evidence="2">
    <location>
        <position position="41"/>
    </location>
    <ligand>
        <name>substrate</name>
    </ligand>
</feature>
<reference evidence="3 4" key="1">
    <citation type="submission" date="2018-10" db="EMBL/GenBank/DDBJ databases">
        <title>Draft Genome Sequence of Anaerotignum sp. KCTC 15736.</title>
        <authorList>
            <person name="Choi S.H."/>
            <person name="Kim J.S."/>
            <person name="Kang S.W."/>
            <person name="Lee J.S."/>
            <person name="Park S.H."/>
        </authorList>
    </citation>
    <scope>NUCLEOTIDE SEQUENCE [LARGE SCALE GENOMIC DNA]</scope>
    <source>
        <strain evidence="3 4">KCTC 15736</strain>
    </source>
</reference>
<comment type="similarity">
    <text evidence="2">Belongs to the UPP synthase family.</text>
</comment>
<dbReference type="GO" id="GO:0000287">
    <property type="term" value="F:magnesium ion binding"/>
    <property type="evidence" value="ECO:0007669"/>
    <property type="project" value="UniProtKB-UniRule"/>
</dbReference>
<feature type="binding site" evidence="2">
    <location>
        <position position="211"/>
    </location>
    <ligand>
        <name>Mg(2+)</name>
        <dbReference type="ChEBI" id="CHEBI:18420"/>
    </ligand>
</feature>
<feature type="active site" description="Proton acceptor" evidence="2">
    <location>
        <position position="72"/>
    </location>
</feature>
<dbReference type="InterPro" id="IPR001441">
    <property type="entry name" value="UPP_synth-like"/>
</dbReference>
<feature type="binding site" evidence="2">
    <location>
        <position position="24"/>
    </location>
    <ligand>
        <name>Mg(2+)</name>
        <dbReference type="ChEBI" id="CHEBI:18420"/>
    </ligand>
</feature>
<feature type="active site" evidence="2">
    <location>
        <position position="24"/>
    </location>
</feature>
<feature type="binding site" evidence="2">
    <location>
        <position position="192"/>
    </location>
    <ligand>
        <name>substrate</name>
    </ligand>
</feature>
<evidence type="ECO:0000256" key="2">
    <source>
        <dbReference type="HAMAP-Rule" id="MF_01139"/>
    </source>
</evidence>
<protein>
    <recommendedName>
        <fullName evidence="2">Isoprenyl transferase</fullName>
        <ecNumber evidence="2">2.5.1.-</ecNumber>
    </recommendedName>
</protein>
<keyword evidence="2" id="KW-0460">Magnesium</keyword>
<dbReference type="HAMAP" id="MF_01139">
    <property type="entry name" value="ISPT"/>
    <property type="match status" value="1"/>
</dbReference>
<comment type="caution">
    <text evidence="3">The sequence shown here is derived from an EMBL/GenBank/DDBJ whole genome shotgun (WGS) entry which is preliminary data.</text>
</comment>
<evidence type="ECO:0000256" key="1">
    <source>
        <dbReference type="ARBA" id="ARBA00022679"/>
    </source>
</evidence>
<dbReference type="NCBIfam" id="NF011405">
    <property type="entry name" value="PRK14830.1"/>
    <property type="match status" value="1"/>
</dbReference>
<dbReference type="FunFam" id="3.40.1180.10:FF:000001">
    <property type="entry name" value="(2E,6E)-farnesyl-diphosphate-specific ditrans,polycis-undecaprenyl-diphosphate synthase"/>
    <property type="match status" value="1"/>
</dbReference>
<dbReference type="SUPFAM" id="SSF64005">
    <property type="entry name" value="Undecaprenyl diphosphate synthase"/>
    <property type="match status" value="1"/>
</dbReference>
<dbReference type="PROSITE" id="PS01066">
    <property type="entry name" value="UPP_SYNTHASE"/>
    <property type="match status" value="1"/>
</dbReference>
<proteinExistence type="inferred from homology"/>
<dbReference type="GeneID" id="86194943"/>
<dbReference type="Pfam" id="PF01255">
    <property type="entry name" value="Prenyltransf"/>
    <property type="match status" value="1"/>
</dbReference>
<comment type="subunit">
    <text evidence="2">Homodimer.</text>
</comment>
<feature type="binding site" evidence="2">
    <location>
        <position position="37"/>
    </location>
    <ligand>
        <name>substrate</name>
    </ligand>
</feature>
<keyword evidence="1 2" id="KW-0808">Transferase</keyword>
<comment type="cofactor">
    <cofactor evidence="2">
        <name>Mg(2+)</name>
        <dbReference type="ChEBI" id="CHEBI:18420"/>
    </cofactor>
    <text evidence="2">Binds 2 magnesium ions per subunit.</text>
</comment>
<dbReference type="RefSeq" id="WP_118578725.1">
    <property type="nucleotide sequence ID" value="NZ_DAVZTY010000050.1"/>
</dbReference>
<dbReference type="EMBL" id="BHVZ01000012">
    <property type="protein sequence ID" value="GCB30273.1"/>
    <property type="molecule type" value="Genomic_DNA"/>
</dbReference>
<dbReference type="CDD" id="cd00475">
    <property type="entry name" value="Cis_IPPS"/>
    <property type="match status" value="1"/>
</dbReference>
<keyword evidence="2" id="KW-0479">Metal-binding</keyword>
<dbReference type="Proteomes" id="UP000287361">
    <property type="component" value="Unassembled WGS sequence"/>
</dbReference>
<feature type="binding site" evidence="2">
    <location>
        <position position="29"/>
    </location>
    <ligand>
        <name>substrate</name>
    </ligand>
</feature>
<evidence type="ECO:0000313" key="4">
    <source>
        <dbReference type="Proteomes" id="UP000287361"/>
    </source>
</evidence>
<gene>
    <name evidence="3" type="primary">uppS</name>
    <name evidence="3" type="ORF">KGMB03357_19340</name>
</gene>
<dbReference type="OrthoDB" id="4191603at2"/>
<dbReference type="GO" id="GO:0008834">
    <property type="term" value="F:ditrans,polycis-undecaprenyl-diphosphate synthase [(2E,6E)-farnesyl-diphosphate specific] activity"/>
    <property type="evidence" value="ECO:0007669"/>
    <property type="project" value="TreeGrafter"/>
</dbReference>
<evidence type="ECO:0000313" key="3">
    <source>
        <dbReference type="EMBL" id="GCB30273.1"/>
    </source>
</evidence>
<keyword evidence="4" id="KW-1185">Reference proteome</keyword>
<dbReference type="PANTHER" id="PTHR10291">
    <property type="entry name" value="DEHYDRODOLICHYL DIPHOSPHATE SYNTHASE FAMILY MEMBER"/>
    <property type="match status" value="1"/>
</dbReference>
<dbReference type="GO" id="GO:0005829">
    <property type="term" value="C:cytosol"/>
    <property type="evidence" value="ECO:0007669"/>
    <property type="project" value="TreeGrafter"/>
</dbReference>
<feature type="binding site" evidence="2">
    <location>
        <position position="73"/>
    </location>
    <ligand>
        <name>substrate</name>
    </ligand>
</feature>
<dbReference type="InterPro" id="IPR018520">
    <property type="entry name" value="UPP_synth-like_CS"/>
</dbReference>
<comment type="function">
    <text evidence="2">Catalyzes the condensation of isopentenyl diphosphate (IPP) with allylic pyrophosphates generating different type of terpenoids.</text>
</comment>
<dbReference type="Gene3D" id="3.40.1180.10">
    <property type="entry name" value="Decaprenyl diphosphate synthase-like"/>
    <property type="match status" value="1"/>
</dbReference>
<dbReference type="AlphaFoldDB" id="A0A401LFG4"/>
<feature type="binding site" evidence="2">
    <location>
        <position position="75"/>
    </location>
    <ligand>
        <name>substrate</name>
    </ligand>
</feature>